<reference evidence="1 2" key="1">
    <citation type="submission" date="2024-04" db="EMBL/GenBank/DDBJ databases">
        <title>genome sequences of Mucor flavus KT1a and Helicostylum pulchrum KT1b strains isolation_sourced from the surface of a dry-aged beef.</title>
        <authorList>
            <person name="Toyotome T."/>
            <person name="Hosono M."/>
            <person name="Torimaru M."/>
            <person name="Fukuda K."/>
            <person name="Mikami N."/>
        </authorList>
    </citation>
    <scope>NUCLEOTIDE SEQUENCE [LARGE SCALE GENOMIC DNA]</scope>
    <source>
        <strain evidence="1 2">KT1b</strain>
    </source>
</reference>
<evidence type="ECO:0000313" key="2">
    <source>
        <dbReference type="Proteomes" id="UP001476247"/>
    </source>
</evidence>
<gene>
    <name evidence="1" type="ORF">HPULCUR_000725</name>
</gene>
<evidence type="ECO:0000313" key="1">
    <source>
        <dbReference type="EMBL" id="GAA5795369.1"/>
    </source>
</evidence>
<dbReference type="InterPro" id="IPR036322">
    <property type="entry name" value="WD40_repeat_dom_sf"/>
</dbReference>
<dbReference type="InterPro" id="IPR015943">
    <property type="entry name" value="WD40/YVTN_repeat-like_dom_sf"/>
</dbReference>
<protein>
    <submittedName>
        <fullName evidence="1">Uncharacterized protein</fullName>
    </submittedName>
</protein>
<keyword evidence="2" id="KW-1185">Reference proteome</keyword>
<name>A0ABP9XKQ0_9FUNG</name>
<sequence>MEWSRLANDEMLWKPLFYKHFRDPLLLEDKKSKFHYHRRSSVTRYRGSWKAKYRVYHNWLLGNCYMNDIEHTFDMKDTADHHQLQFFHDIVFVVQSNSSVINVWKYVEDKSSLEFLIESTERSNNGHITLLRFIEGSSNSSLVAGYSNGGFTVWEVFGSCFEELRVKESVSYMPSDITIDDKVTAIALEYPMIVICTESMTLSVFYINVHLSLEMSKEDVWQAIVCFGMFGGGGLAASVGIQELNLSKNRLLSSRYGYALDYAFSNSTAASSEQITAMAYAPPFLITAHANNTMKQYIVRVNEHALDITFKRKLYGHMFKVDALAIDAPRRKLVSGDRSGIRVWDLAKHGECQVVLGAHKDQSSMTELPRLRMNMLGFDEDKIVAVVNMIDQSSVRLWSFNSLK</sequence>
<proteinExistence type="predicted"/>
<organism evidence="1 2">
    <name type="scientific">Helicostylum pulchrum</name>
    <dbReference type="NCBI Taxonomy" id="562976"/>
    <lineage>
        <taxon>Eukaryota</taxon>
        <taxon>Fungi</taxon>
        <taxon>Fungi incertae sedis</taxon>
        <taxon>Mucoromycota</taxon>
        <taxon>Mucoromycotina</taxon>
        <taxon>Mucoromycetes</taxon>
        <taxon>Mucorales</taxon>
        <taxon>Mucorineae</taxon>
        <taxon>Mucoraceae</taxon>
        <taxon>Helicostylum</taxon>
    </lineage>
</organism>
<dbReference type="Gene3D" id="2.130.10.10">
    <property type="entry name" value="YVTN repeat-like/Quinoprotein amine dehydrogenase"/>
    <property type="match status" value="1"/>
</dbReference>
<comment type="caution">
    <text evidence="1">The sequence shown here is derived from an EMBL/GenBank/DDBJ whole genome shotgun (WGS) entry which is preliminary data.</text>
</comment>
<dbReference type="Pfam" id="PF25499">
    <property type="entry name" value="Beta-prop_pof12"/>
    <property type="match status" value="1"/>
</dbReference>
<dbReference type="EMBL" id="BAABUJ010000004">
    <property type="protein sequence ID" value="GAA5795369.1"/>
    <property type="molecule type" value="Genomic_DNA"/>
</dbReference>
<dbReference type="Proteomes" id="UP001476247">
    <property type="component" value="Unassembled WGS sequence"/>
</dbReference>
<dbReference type="SUPFAM" id="SSF50978">
    <property type="entry name" value="WD40 repeat-like"/>
    <property type="match status" value="1"/>
</dbReference>
<accession>A0ABP9XKQ0</accession>